<dbReference type="FunFam" id="1.10.287.950:FF:000001">
    <property type="entry name" value="Methyl-accepting chemotaxis sensory transducer"/>
    <property type="match status" value="1"/>
</dbReference>
<dbReference type="Pfam" id="PF17200">
    <property type="entry name" value="sCache_2"/>
    <property type="match status" value="1"/>
</dbReference>
<keyword evidence="14" id="KW-1185">Reference proteome</keyword>
<dbReference type="SMART" id="SM00283">
    <property type="entry name" value="MA"/>
    <property type="match status" value="1"/>
</dbReference>
<dbReference type="GO" id="GO:0005886">
    <property type="term" value="C:plasma membrane"/>
    <property type="evidence" value="ECO:0007669"/>
    <property type="project" value="UniProtKB-SubCell"/>
</dbReference>
<dbReference type="InterPro" id="IPR003660">
    <property type="entry name" value="HAMP_dom"/>
</dbReference>
<dbReference type="Gene3D" id="1.10.287.950">
    <property type="entry name" value="Methyl-accepting chemotaxis protein"/>
    <property type="match status" value="1"/>
</dbReference>
<dbReference type="Pfam" id="PF00015">
    <property type="entry name" value="MCPsignal"/>
    <property type="match status" value="1"/>
</dbReference>
<dbReference type="GO" id="GO:0007165">
    <property type="term" value="P:signal transduction"/>
    <property type="evidence" value="ECO:0007669"/>
    <property type="project" value="UniProtKB-KW"/>
</dbReference>
<dbReference type="CDD" id="cd06225">
    <property type="entry name" value="HAMP"/>
    <property type="match status" value="1"/>
</dbReference>
<dbReference type="GO" id="GO:0006935">
    <property type="term" value="P:chemotaxis"/>
    <property type="evidence" value="ECO:0007669"/>
    <property type="project" value="UniProtKB-ARBA"/>
</dbReference>
<evidence type="ECO:0000256" key="9">
    <source>
        <dbReference type="SAM" id="Coils"/>
    </source>
</evidence>
<keyword evidence="9" id="KW-0175">Coiled coil</keyword>
<dbReference type="SUPFAM" id="SSF58104">
    <property type="entry name" value="Methyl-accepting chemotaxis protein (MCP) signaling domain"/>
    <property type="match status" value="1"/>
</dbReference>
<evidence type="ECO:0000256" key="2">
    <source>
        <dbReference type="ARBA" id="ARBA00022475"/>
    </source>
</evidence>
<keyword evidence="5 10" id="KW-0472">Membrane</keyword>
<feature type="coiled-coil region" evidence="9">
    <location>
        <begin position="331"/>
        <end position="365"/>
    </location>
</feature>
<evidence type="ECO:0000256" key="5">
    <source>
        <dbReference type="ARBA" id="ARBA00023136"/>
    </source>
</evidence>
<dbReference type="PANTHER" id="PTHR32089">
    <property type="entry name" value="METHYL-ACCEPTING CHEMOTAXIS PROTEIN MCPB"/>
    <property type="match status" value="1"/>
</dbReference>
<protein>
    <submittedName>
        <fullName evidence="13">Methyl-accepting chemotaxis protein CtpH</fullName>
    </submittedName>
</protein>
<evidence type="ECO:0000313" key="14">
    <source>
        <dbReference type="Proteomes" id="UP000092544"/>
    </source>
</evidence>
<evidence type="ECO:0000256" key="1">
    <source>
        <dbReference type="ARBA" id="ARBA00004651"/>
    </source>
</evidence>
<keyword evidence="6 8" id="KW-0807">Transducer</keyword>
<keyword evidence="4 10" id="KW-1133">Transmembrane helix</keyword>
<evidence type="ECO:0000256" key="3">
    <source>
        <dbReference type="ARBA" id="ARBA00022692"/>
    </source>
</evidence>
<evidence type="ECO:0000259" key="11">
    <source>
        <dbReference type="PROSITE" id="PS50111"/>
    </source>
</evidence>
<gene>
    <name evidence="13" type="primary">ctpH_2</name>
    <name evidence="13" type="ORF">MSP8886_02055</name>
</gene>
<dbReference type="PROSITE" id="PS50111">
    <property type="entry name" value="CHEMOTAXIS_TRANSDUC_2"/>
    <property type="match status" value="1"/>
</dbReference>
<accession>A0A1A8TGY4</accession>
<proteinExistence type="inferred from homology"/>
<evidence type="ECO:0000256" key="7">
    <source>
        <dbReference type="ARBA" id="ARBA00029447"/>
    </source>
</evidence>
<dbReference type="Pfam" id="PF00672">
    <property type="entry name" value="HAMP"/>
    <property type="match status" value="1"/>
</dbReference>
<dbReference type="InterPro" id="IPR033480">
    <property type="entry name" value="sCache_2"/>
</dbReference>
<dbReference type="PANTHER" id="PTHR32089:SF112">
    <property type="entry name" value="LYSOZYME-LIKE PROTEIN-RELATED"/>
    <property type="match status" value="1"/>
</dbReference>
<comment type="similarity">
    <text evidence="7">Belongs to the methyl-accepting chemotaxis (MCP) protein family.</text>
</comment>
<keyword evidence="3 10" id="KW-0812">Transmembrane</keyword>
<evidence type="ECO:0000256" key="8">
    <source>
        <dbReference type="PROSITE-ProRule" id="PRU00284"/>
    </source>
</evidence>
<dbReference type="AlphaFoldDB" id="A0A1A8TGY4"/>
<sequence>MLKKINNIKIRYKLWAIIGLMSLGTAALILVSLTTLFHSEVKDRENQTRDVLSIAHSIIAPLYEKQKQGQLTAVQAKQQAIQALSLIHYGSDQKIWLLGNDQELLNAPSLNSGGQTPPDSLLTGINTHTENQAWRFQYQDKNGQQHSMIASSTTFSPWQLTLVTTSSMDEVINLFLDTLINYAILVGVLTIVIGGSALFIIHIVTTRISTLCNTMTSVKKSGNLTRRVEFDGSDEMGEMADAFNSMMSDFQSIVRNVSHSSETLDNIVGHTNQSTEKTVNGVSMQLRDTEQATQLMQDMIASVDETQDIAERASRTATELGQHSQQGLSVMNNANQDIQRLSREVGDATKKIHQLREDVTNINERLGIISEVADQTNLLALNAAIEAARAGEQGRGFAVVADEVRQLAQRSQMAATDIGGLINELTQQTLTTVEVMENAQNTANQGAEQTSEAGKTFKEIASSVLSISKLNTQITQATSRQHASSQTVSEALDNIANVCGTTTVNSNEIHESVEQLTQCASQLRILVNQFST</sequence>
<dbReference type="STRING" id="1792290.MSP8886_02055"/>
<dbReference type="EMBL" id="FLOB01000004">
    <property type="protein sequence ID" value="SBS31292.1"/>
    <property type="molecule type" value="Genomic_DNA"/>
</dbReference>
<name>A0A1A8TGY4_9GAMM</name>
<keyword evidence="2" id="KW-1003">Cell membrane</keyword>
<evidence type="ECO:0000313" key="13">
    <source>
        <dbReference type="EMBL" id="SBS31292.1"/>
    </source>
</evidence>
<dbReference type="PROSITE" id="PS50885">
    <property type="entry name" value="HAMP"/>
    <property type="match status" value="1"/>
</dbReference>
<reference evidence="13 14" key="1">
    <citation type="submission" date="2016-06" db="EMBL/GenBank/DDBJ databases">
        <authorList>
            <person name="Kjaerup R.B."/>
            <person name="Dalgaard T.S."/>
            <person name="Juul-Madsen H.R."/>
        </authorList>
    </citation>
    <scope>NUCLEOTIDE SEQUENCE [LARGE SCALE GENOMIC DNA]</scope>
    <source>
        <strain evidence="13 14">CECT 8886</strain>
    </source>
</reference>
<dbReference type="RefSeq" id="WP_067016000.1">
    <property type="nucleotide sequence ID" value="NZ_FLOB01000004.1"/>
</dbReference>
<dbReference type="OrthoDB" id="9781845at2"/>
<feature type="transmembrane region" description="Helical" evidence="10">
    <location>
        <begin position="12"/>
        <end position="37"/>
    </location>
</feature>
<feature type="domain" description="HAMP" evidence="12">
    <location>
        <begin position="202"/>
        <end position="255"/>
    </location>
</feature>
<feature type="transmembrane region" description="Helical" evidence="10">
    <location>
        <begin position="179"/>
        <end position="201"/>
    </location>
</feature>
<evidence type="ECO:0000256" key="4">
    <source>
        <dbReference type="ARBA" id="ARBA00022989"/>
    </source>
</evidence>
<dbReference type="Proteomes" id="UP000092544">
    <property type="component" value="Unassembled WGS sequence"/>
</dbReference>
<comment type="subcellular location">
    <subcellularLocation>
        <location evidence="1">Cell membrane</location>
        <topology evidence="1">Multi-pass membrane protein</topology>
    </subcellularLocation>
</comment>
<organism evidence="13 14">
    <name type="scientific">Marinomonas spartinae</name>
    <dbReference type="NCBI Taxonomy" id="1792290"/>
    <lineage>
        <taxon>Bacteria</taxon>
        <taxon>Pseudomonadati</taxon>
        <taxon>Pseudomonadota</taxon>
        <taxon>Gammaproteobacteria</taxon>
        <taxon>Oceanospirillales</taxon>
        <taxon>Oceanospirillaceae</taxon>
        <taxon>Marinomonas</taxon>
    </lineage>
</organism>
<dbReference type="Gene3D" id="3.30.450.20">
    <property type="entry name" value="PAS domain"/>
    <property type="match status" value="1"/>
</dbReference>
<dbReference type="SMART" id="SM00304">
    <property type="entry name" value="HAMP"/>
    <property type="match status" value="1"/>
</dbReference>
<feature type="domain" description="Methyl-accepting transducer" evidence="11">
    <location>
        <begin position="260"/>
        <end position="496"/>
    </location>
</feature>
<evidence type="ECO:0000256" key="6">
    <source>
        <dbReference type="ARBA" id="ARBA00023224"/>
    </source>
</evidence>
<evidence type="ECO:0000256" key="10">
    <source>
        <dbReference type="SAM" id="Phobius"/>
    </source>
</evidence>
<evidence type="ECO:0000259" key="12">
    <source>
        <dbReference type="PROSITE" id="PS50885"/>
    </source>
</evidence>
<dbReference type="CDD" id="cd11386">
    <property type="entry name" value="MCP_signal"/>
    <property type="match status" value="1"/>
</dbReference>
<dbReference type="InterPro" id="IPR004089">
    <property type="entry name" value="MCPsignal_dom"/>
</dbReference>